<feature type="signal peptide" evidence="1">
    <location>
        <begin position="1"/>
        <end position="24"/>
    </location>
</feature>
<feature type="chain" id="PRO_5044578051" description="Protein activator of alkane oxidation PraB" evidence="1">
    <location>
        <begin position="25"/>
        <end position="156"/>
    </location>
</feature>
<evidence type="ECO:0000313" key="3">
    <source>
        <dbReference type="EMBL" id="PLR18154.1"/>
    </source>
</evidence>
<evidence type="ECO:0000313" key="2">
    <source>
        <dbReference type="EMBL" id="AYV44842.1"/>
    </source>
</evidence>
<dbReference type="EMBL" id="PJRQ01000012">
    <property type="protein sequence ID" value="PLR18154.1"/>
    <property type="molecule type" value="Genomic_DNA"/>
</dbReference>
<evidence type="ECO:0000256" key="1">
    <source>
        <dbReference type="SAM" id="SignalP"/>
    </source>
</evidence>
<dbReference type="AlphaFoldDB" id="A0A2N5CWH5"/>
<keyword evidence="1" id="KW-0732">Signal</keyword>
<dbReference type="Proteomes" id="UP000234483">
    <property type="component" value="Unassembled WGS sequence"/>
</dbReference>
<evidence type="ECO:0008006" key="6">
    <source>
        <dbReference type="Google" id="ProtNLM"/>
    </source>
</evidence>
<dbReference type="EMBL" id="CP026100">
    <property type="protein sequence ID" value="AYV44842.1"/>
    <property type="molecule type" value="Genomic_DNA"/>
</dbReference>
<dbReference type="OrthoDB" id="9925620at2"/>
<reference evidence="3 4" key="1">
    <citation type="submission" date="2017-12" db="EMBL/GenBank/DDBJ databases">
        <title>The genome sequence of Caulobacter flavus CGMCC1 15093.</title>
        <authorList>
            <person name="Gao J."/>
            <person name="Mao X."/>
            <person name="Sun J."/>
        </authorList>
    </citation>
    <scope>NUCLEOTIDE SEQUENCE [LARGE SCALE GENOMIC DNA]</scope>
    <source>
        <strain evidence="3 4">CGMCC1 15093</strain>
    </source>
</reference>
<evidence type="ECO:0000313" key="4">
    <source>
        <dbReference type="Proteomes" id="UP000234483"/>
    </source>
</evidence>
<dbReference type="Proteomes" id="UP000281192">
    <property type="component" value="Chromosome"/>
</dbReference>
<sequence>MSWISRVFALVLMSGALAATGAHAQVITPNPTTFTTVGIMNFDGGASCDIAMTFSVPAGGASASVTSATVTGGSGCDQFTFVGTPWNVRVAPGMLYIDNFEMLLGPLHPTGKQTISVYWTNPSAGYSGGGIFTDVVSYYGVLGYLGVTSPAPVAIN</sequence>
<name>A0A2N5CWH5_9CAUL</name>
<keyword evidence="5" id="KW-1185">Reference proteome</keyword>
<protein>
    <recommendedName>
        <fullName evidence="6">Protein activator of alkane oxidation PraB</fullName>
    </recommendedName>
</protein>
<gene>
    <name evidence="2" type="ORF">C1707_00390</name>
    <name evidence="3" type="ORF">CFHF_07495</name>
</gene>
<proteinExistence type="predicted"/>
<accession>A0A2N5CWH5</accession>
<dbReference type="KEGG" id="cfh:C1707_00390"/>
<evidence type="ECO:0000313" key="5">
    <source>
        <dbReference type="Proteomes" id="UP000281192"/>
    </source>
</evidence>
<organism evidence="3 4">
    <name type="scientific">Caulobacter flavus</name>
    <dbReference type="NCBI Taxonomy" id="1679497"/>
    <lineage>
        <taxon>Bacteria</taxon>
        <taxon>Pseudomonadati</taxon>
        <taxon>Pseudomonadota</taxon>
        <taxon>Alphaproteobacteria</taxon>
        <taxon>Caulobacterales</taxon>
        <taxon>Caulobacteraceae</taxon>
        <taxon>Caulobacter</taxon>
    </lineage>
</organism>
<dbReference type="RefSeq" id="WP_101712385.1">
    <property type="nucleotide sequence ID" value="NZ_CP026100.1"/>
</dbReference>
<reference evidence="2 5" key="2">
    <citation type="submission" date="2018-01" db="EMBL/GenBank/DDBJ databases">
        <title>Complete genome sequence of Caulobacter flavus RHGG3.</title>
        <authorList>
            <person name="Yang E."/>
        </authorList>
    </citation>
    <scope>NUCLEOTIDE SEQUENCE [LARGE SCALE GENOMIC DNA]</scope>
    <source>
        <strain evidence="2 5">RHGG3</strain>
    </source>
</reference>